<evidence type="ECO:0000256" key="2">
    <source>
        <dbReference type="ARBA" id="ARBA00005892"/>
    </source>
</evidence>
<feature type="region of interest" description="Disordered" evidence="5">
    <location>
        <begin position="563"/>
        <end position="589"/>
    </location>
</feature>
<evidence type="ECO:0000313" key="7">
    <source>
        <dbReference type="Proteomes" id="UP001147747"/>
    </source>
</evidence>
<keyword evidence="3" id="KW-0813">Transport</keyword>
<evidence type="ECO:0000313" key="6">
    <source>
        <dbReference type="EMBL" id="KAJ5408802.1"/>
    </source>
</evidence>
<dbReference type="GeneID" id="81366302"/>
<dbReference type="Proteomes" id="UP001147747">
    <property type="component" value="Unassembled WGS sequence"/>
</dbReference>
<evidence type="ECO:0000256" key="3">
    <source>
        <dbReference type="ARBA" id="ARBA00022448"/>
    </source>
</evidence>
<accession>A0A9W9W9K6</accession>
<dbReference type="OrthoDB" id="2019644at2759"/>
<gene>
    <name evidence="6" type="ORF">N7509_002685</name>
</gene>
<dbReference type="PANTHER" id="PTHR31344">
    <property type="entry name" value="NUCLEAR PORE COMPLEX PROTEIN NUP205"/>
    <property type="match status" value="1"/>
</dbReference>
<dbReference type="GO" id="GO:0006999">
    <property type="term" value="P:nuclear pore organization"/>
    <property type="evidence" value="ECO:0007669"/>
    <property type="project" value="TreeGrafter"/>
</dbReference>
<proteinExistence type="inferred from homology"/>
<organism evidence="6 7">
    <name type="scientific">Penicillium cosmopolitanum</name>
    <dbReference type="NCBI Taxonomy" id="1131564"/>
    <lineage>
        <taxon>Eukaryota</taxon>
        <taxon>Fungi</taxon>
        <taxon>Dikarya</taxon>
        <taxon>Ascomycota</taxon>
        <taxon>Pezizomycotina</taxon>
        <taxon>Eurotiomycetes</taxon>
        <taxon>Eurotiomycetidae</taxon>
        <taxon>Eurotiales</taxon>
        <taxon>Aspergillaceae</taxon>
        <taxon>Penicillium</taxon>
    </lineage>
</organism>
<dbReference type="Pfam" id="PF11894">
    <property type="entry name" value="Nup192"/>
    <property type="match status" value="1"/>
</dbReference>
<name>A0A9W9W9K6_9EURO</name>
<evidence type="ECO:0000256" key="4">
    <source>
        <dbReference type="ARBA" id="ARBA00023242"/>
    </source>
</evidence>
<reference evidence="6" key="2">
    <citation type="journal article" date="2023" name="IMA Fungus">
        <title>Comparative genomic study of the Penicillium genus elucidates a diverse pangenome and 15 lateral gene transfer events.</title>
        <authorList>
            <person name="Petersen C."/>
            <person name="Sorensen T."/>
            <person name="Nielsen M.R."/>
            <person name="Sondergaard T.E."/>
            <person name="Sorensen J.L."/>
            <person name="Fitzpatrick D.A."/>
            <person name="Frisvad J.C."/>
            <person name="Nielsen K.L."/>
        </authorList>
    </citation>
    <scope>NUCLEOTIDE SEQUENCE</scope>
    <source>
        <strain evidence="6">IBT 29677</strain>
    </source>
</reference>
<dbReference type="PANTHER" id="PTHR31344:SF0">
    <property type="entry name" value="NUCLEAR PORE COMPLEX PROTEIN NUP205"/>
    <property type="match status" value="1"/>
</dbReference>
<dbReference type="RefSeq" id="XP_056493117.1">
    <property type="nucleotide sequence ID" value="XM_056627322.1"/>
</dbReference>
<sequence length="1664" mass="185480">MAELHDNLAGLRGLYQDLSAVSESSLTNIERLCFELETHIEDFRKLLDKPAKNNASRQKVLTGKITVADVEYSINGDFQQGALLLADALDLDELEAAVLFLAAQEDSQRLDRPPLIAAIMRFHERRHYILECLRLVLRESFEVEHESTHIMMQETVSFVLDIKNGAPMNNASLFARKAMDSMGSIEKWLSLLGDQLQKASIVGQEGDADIMEAIEYQRRSLQQQHESLSAILFYLFKSTYLSSEDLRVLVNILKKIDRFDGLLIHYMPVAIESFARYGTPENTGVSREQARSLHTAITTAKDGQAWKLPNFHAAIISLWLAVYSGWYYDDSPTSQPTGVDIEAESKGWQKQFITSLDEGALDFMLAICSNVNSEEWADPARSELGKRHPLPESDRCSNFMKELLMENFQGFVESCIANMPDAIRKLKTEEDNQRLDQLTALRDGLTSSLHRGLVEARTHLESLLMIISFAFENREEAAQEFWSDPDSNLYGFLQWASKRQTVPRVSAFCEMLCSISGGDENALAAHRFLSEEDKFMGSKLKRSSSMNWTQMFAELNLYATRVNEKPSSGGNTQQGQLRSRKPDPVDMSEPESPVMLTCYLRLMGHLCKNSAAVRDWMLQNQTFKVIETLLRLCSGPIPTHLRATTFATLTALMVEKTPAYGESMWISIDNWLSAGSLAASAMGKVPAASEISAFNQQQSLQKIGESFDQTNTFVLLLNSLVAPASTIEKSLAVSFTDNLGSTYRMAGIEPYVDFVLGHAMTRKPQDLNEYQSRLLNYNCLEFIVASLRSFNEEFVTVFSQPNLTPPGTTTVTDYVRLHPFSRVMEWLFNEDVLKVLFATSQQDVSEIARASSDSVLSLTLLRSVEVMNLVVDLQSTYFNIVRPLLRSHPTANRTSVANSSLASFEDSVLNNLTLVPALCLYCGTGHQQLTVTSMALLEKLTSSRKLNKMSSPELAKWQSSNKIVEVLAGEVDVDSVSRSLVSMMDPDSRELEYGTEAAGYVIRKSLLALLNSCLSMITDRPTVAHLLLGFSCIGNILDVSAEGLFANRISLLHSIIGFLQTYPDTLGDSLISWTIHLKRMAFEVLKHLWSSKLASYFTLGEMRAHGFLANMFAGQPIVGINTPWNGHPIVSDQFWLTDATSALAEFLLYRSHLFAYAATEIRSAAKIGSPTLQTDILSTLLGSSVQEDGQPFSHPSVFDLFDFADLDISWKRELPPLPMLAKVVTEVFSKQEDDSPVLCNVAELEELIYAHKLDIFGTVPPRPHEEEQFQLEAEDLKLFVLATNQSRQIQRNHYLALRSWTELITTITTCSIIDEASRPTFVLHAIQLVLPKLEAAIEGDSSEAAELARLAETLISKLTSDMSVDSASQSGDIIDEKLLQLFQVSVRGILVASDNVGLREVLYSISAQYLSRITSSDSTHDNLRRHTQRVVRTAGPSFVETICDDAYTGQESCRTAALLLLNCLGALDNKTDGVLAELVSQSNYLSLFMDAIRSLPVELRNAQAVDTPALLAYYESLLALLQQLAQSKNGATYVLKSGLFDSVRESQLFAADPDIGIDIDNSDALQKYYDLLLSVIRVVVSAAFSRGVHNEQIKEQTRVFISENRPCMVGIFKRFAKIGGSGNADHQETLCELVKSFMALVTAAEFLEYEEQEVQQPTSFMSFS</sequence>
<evidence type="ECO:0000256" key="1">
    <source>
        <dbReference type="ARBA" id="ARBA00004123"/>
    </source>
</evidence>
<evidence type="ECO:0000256" key="5">
    <source>
        <dbReference type="SAM" id="MobiDB-lite"/>
    </source>
</evidence>
<comment type="caution">
    <text evidence="6">The sequence shown here is derived from an EMBL/GenBank/DDBJ whole genome shotgun (WGS) entry which is preliminary data.</text>
</comment>
<dbReference type="GO" id="GO:0044611">
    <property type="term" value="C:nuclear pore inner ring"/>
    <property type="evidence" value="ECO:0007669"/>
    <property type="project" value="TreeGrafter"/>
</dbReference>
<dbReference type="GO" id="GO:0017056">
    <property type="term" value="F:structural constituent of nuclear pore"/>
    <property type="evidence" value="ECO:0007669"/>
    <property type="project" value="TreeGrafter"/>
</dbReference>
<feature type="compositionally biased region" description="Polar residues" evidence="5">
    <location>
        <begin position="565"/>
        <end position="577"/>
    </location>
</feature>
<dbReference type="EMBL" id="JAPZBU010000004">
    <property type="protein sequence ID" value="KAJ5408802.1"/>
    <property type="molecule type" value="Genomic_DNA"/>
</dbReference>
<reference evidence="6" key="1">
    <citation type="submission" date="2022-12" db="EMBL/GenBank/DDBJ databases">
        <authorList>
            <person name="Petersen C."/>
        </authorList>
    </citation>
    <scope>NUCLEOTIDE SEQUENCE</scope>
    <source>
        <strain evidence="6">IBT 29677</strain>
    </source>
</reference>
<comment type="similarity">
    <text evidence="2">Belongs to the NUP186/NUP192/NUP205 family.</text>
</comment>
<keyword evidence="4" id="KW-0539">Nucleus</keyword>
<keyword evidence="7" id="KW-1185">Reference proteome</keyword>
<comment type="subcellular location">
    <subcellularLocation>
        <location evidence="1">Nucleus</location>
    </subcellularLocation>
</comment>
<evidence type="ECO:0008006" key="8">
    <source>
        <dbReference type="Google" id="ProtNLM"/>
    </source>
</evidence>
<dbReference type="InterPro" id="IPR021827">
    <property type="entry name" value="Nup186/Nup192/Nup205"/>
</dbReference>
<protein>
    <recommendedName>
        <fullName evidence="8">Nuclear pore complex subunit Nup192</fullName>
    </recommendedName>
</protein>